<sequence length="72" mass="8277">MALWQQTMLDEVGAFGRWDGRAGVCNKDFWSELGPTLSFSRASKSLLKENEIKSKIRKVCPYFCLRQFISSI</sequence>
<evidence type="ECO:0000313" key="2">
    <source>
        <dbReference type="Proteomes" id="UP000030645"/>
    </source>
</evidence>
<name>W9R247_9ROSA</name>
<gene>
    <name evidence="1" type="ORF">L484_017959</name>
</gene>
<dbReference type="Proteomes" id="UP000030645">
    <property type="component" value="Unassembled WGS sequence"/>
</dbReference>
<evidence type="ECO:0000313" key="1">
    <source>
        <dbReference type="EMBL" id="EXB64627.1"/>
    </source>
</evidence>
<accession>W9R247</accession>
<keyword evidence="2" id="KW-1185">Reference proteome</keyword>
<proteinExistence type="predicted"/>
<organism evidence="1 2">
    <name type="scientific">Morus notabilis</name>
    <dbReference type="NCBI Taxonomy" id="981085"/>
    <lineage>
        <taxon>Eukaryota</taxon>
        <taxon>Viridiplantae</taxon>
        <taxon>Streptophyta</taxon>
        <taxon>Embryophyta</taxon>
        <taxon>Tracheophyta</taxon>
        <taxon>Spermatophyta</taxon>
        <taxon>Magnoliopsida</taxon>
        <taxon>eudicotyledons</taxon>
        <taxon>Gunneridae</taxon>
        <taxon>Pentapetalae</taxon>
        <taxon>rosids</taxon>
        <taxon>fabids</taxon>
        <taxon>Rosales</taxon>
        <taxon>Moraceae</taxon>
        <taxon>Moreae</taxon>
        <taxon>Morus</taxon>
    </lineage>
</organism>
<reference evidence="2" key="1">
    <citation type="submission" date="2013-01" db="EMBL/GenBank/DDBJ databases">
        <title>Draft Genome Sequence of a Mulberry Tree, Morus notabilis C.K. Schneid.</title>
        <authorList>
            <person name="He N."/>
            <person name="Zhao S."/>
        </authorList>
    </citation>
    <scope>NUCLEOTIDE SEQUENCE</scope>
</reference>
<protein>
    <submittedName>
        <fullName evidence="1">Uncharacterized protein</fullName>
    </submittedName>
</protein>
<dbReference type="EMBL" id="KE344502">
    <property type="protein sequence ID" value="EXB64627.1"/>
    <property type="molecule type" value="Genomic_DNA"/>
</dbReference>
<dbReference type="AlphaFoldDB" id="W9R247"/>